<dbReference type="EMBL" id="SRLO01002197">
    <property type="protein sequence ID" value="TNN33580.1"/>
    <property type="molecule type" value="Genomic_DNA"/>
</dbReference>
<dbReference type="OrthoDB" id="8447558at2759"/>
<sequence>MSSTGHEETMRTFPMKRNKTESLGQVHVDIVDVQQVLVVKEEVPSEQQVWSFSLDQVHPEPPHIKEEQEHPELPHIKEEQEELWTTQEGEQLQRLEEAVKNDAEQEAQSSQTERHAAVENTGPRLIEARWAAHLAQL</sequence>
<dbReference type="AlphaFoldDB" id="A0A4Z2EYC0"/>
<feature type="region of interest" description="Disordered" evidence="1">
    <location>
        <begin position="58"/>
        <end position="121"/>
    </location>
</feature>
<evidence type="ECO:0000313" key="3">
    <source>
        <dbReference type="Proteomes" id="UP000314294"/>
    </source>
</evidence>
<accession>A0A4Z2EYC0</accession>
<feature type="compositionally biased region" description="Basic and acidic residues" evidence="1">
    <location>
        <begin position="91"/>
        <end position="103"/>
    </location>
</feature>
<reference evidence="2 3" key="1">
    <citation type="submission" date="2019-03" db="EMBL/GenBank/DDBJ databases">
        <title>First draft genome of Liparis tanakae, snailfish: a comprehensive survey of snailfish specific genes.</title>
        <authorList>
            <person name="Kim W."/>
            <person name="Song I."/>
            <person name="Jeong J.-H."/>
            <person name="Kim D."/>
            <person name="Kim S."/>
            <person name="Ryu S."/>
            <person name="Song J.Y."/>
            <person name="Lee S.K."/>
        </authorList>
    </citation>
    <scope>NUCLEOTIDE SEQUENCE [LARGE SCALE GENOMIC DNA]</scope>
    <source>
        <tissue evidence="2">Muscle</tissue>
    </source>
</reference>
<dbReference type="Proteomes" id="UP000314294">
    <property type="component" value="Unassembled WGS sequence"/>
</dbReference>
<evidence type="ECO:0000256" key="1">
    <source>
        <dbReference type="SAM" id="MobiDB-lite"/>
    </source>
</evidence>
<organism evidence="2 3">
    <name type="scientific">Liparis tanakae</name>
    <name type="common">Tanaka's snailfish</name>
    <dbReference type="NCBI Taxonomy" id="230148"/>
    <lineage>
        <taxon>Eukaryota</taxon>
        <taxon>Metazoa</taxon>
        <taxon>Chordata</taxon>
        <taxon>Craniata</taxon>
        <taxon>Vertebrata</taxon>
        <taxon>Euteleostomi</taxon>
        <taxon>Actinopterygii</taxon>
        <taxon>Neopterygii</taxon>
        <taxon>Teleostei</taxon>
        <taxon>Neoteleostei</taxon>
        <taxon>Acanthomorphata</taxon>
        <taxon>Eupercaria</taxon>
        <taxon>Perciformes</taxon>
        <taxon>Cottioidei</taxon>
        <taxon>Cottales</taxon>
        <taxon>Liparidae</taxon>
        <taxon>Liparis</taxon>
    </lineage>
</organism>
<feature type="compositionally biased region" description="Basic and acidic residues" evidence="1">
    <location>
        <begin position="58"/>
        <end position="78"/>
    </location>
</feature>
<gene>
    <name evidence="2" type="ORF">EYF80_056257</name>
</gene>
<name>A0A4Z2EYC0_9TELE</name>
<evidence type="ECO:0000313" key="2">
    <source>
        <dbReference type="EMBL" id="TNN33580.1"/>
    </source>
</evidence>
<proteinExistence type="predicted"/>
<protein>
    <submittedName>
        <fullName evidence="2">Uncharacterized protein</fullName>
    </submittedName>
</protein>
<keyword evidence="3" id="KW-1185">Reference proteome</keyword>
<comment type="caution">
    <text evidence="2">The sequence shown here is derived from an EMBL/GenBank/DDBJ whole genome shotgun (WGS) entry which is preliminary data.</text>
</comment>